<accession>A0ACD1IE16</accession>
<proteinExistence type="predicted"/>
<evidence type="ECO:0000313" key="2">
    <source>
        <dbReference type="Proteomes" id="UP000249748"/>
    </source>
</evidence>
<evidence type="ECO:0000313" key="1">
    <source>
        <dbReference type="EMBL" id="RAK88252.1"/>
    </source>
</evidence>
<gene>
    <name evidence="1" type="ORF">BO79DRAFT_228810</name>
</gene>
<protein>
    <submittedName>
        <fullName evidence="1">UbiE/COQ5 family methyltransferase</fullName>
    </submittedName>
</protein>
<dbReference type="EMBL" id="KZ824551">
    <property type="protein sequence ID" value="RAK88252.1"/>
    <property type="molecule type" value="Genomic_DNA"/>
</dbReference>
<keyword evidence="1" id="KW-0489">Methyltransferase</keyword>
<keyword evidence="2" id="KW-1185">Reference proteome</keyword>
<organism evidence="1 2">
    <name type="scientific">Aspergillus costaricaensis CBS 115574</name>
    <dbReference type="NCBI Taxonomy" id="1448317"/>
    <lineage>
        <taxon>Eukaryota</taxon>
        <taxon>Fungi</taxon>
        <taxon>Dikarya</taxon>
        <taxon>Ascomycota</taxon>
        <taxon>Pezizomycotina</taxon>
        <taxon>Eurotiomycetes</taxon>
        <taxon>Eurotiomycetidae</taxon>
        <taxon>Eurotiales</taxon>
        <taxon>Aspergillaceae</taxon>
        <taxon>Aspergillus</taxon>
        <taxon>Aspergillus subgen. Circumdati</taxon>
    </lineage>
</organism>
<dbReference type="Proteomes" id="UP000249748">
    <property type="component" value="Unassembled WGS sequence"/>
</dbReference>
<sequence length="286" mass="31770">MTRTPTAPEKHNHASASRYMSGSRISNLFAEELVEKSGIAWFGGKPLAVFDDACGTGAVSSALHRRLSDEITCNWQLTCGDISEAMVEVSKQKMVEEGWRNAEVRVVDAHKTELPSEHYTHVLSGFAFNLFPNDQAAMEECFRILQRGGILAVSTWSTTVWMTLIQAAIASLPSDLPTPTTDDIFGLYNENWTDETRVRALFEQAGFTDINVTTVAKQYSVPVQELAEACKISLPHITRKFWTQEQRDRYEAEVPKAALRILEENMGKDGVGAMKAEAIIATARKP</sequence>
<reference evidence="1" key="1">
    <citation type="submission" date="2018-02" db="EMBL/GenBank/DDBJ databases">
        <title>The genomes of Aspergillus section Nigri reveals drivers in fungal speciation.</title>
        <authorList>
            <consortium name="DOE Joint Genome Institute"/>
            <person name="Vesth T.C."/>
            <person name="Nybo J."/>
            <person name="Theobald S."/>
            <person name="Brandl J."/>
            <person name="Frisvad J.C."/>
            <person name="Nielsen K.F."/>
            <person name="Lyhne E.K."/>
            <person name="Kogle M.E."/>
            <person name="Kuo A."/>
            <person name="Riley R."/>
            <person name="Clum A."/>
            <person name="Nolan M."/>
            <person name="Lipzen A."/>
            <person name="Salamov A."/>
            <person name="Henrissat B."/>
            <person name="Wiebenga A."/>
            <person name="De vries R.P."/>
            <person name="Grigoriev I.V."/>
            <person name="Mortensen U.H."/>
            <person name="Andersen M.R."/>
            <person name="Baker S.E."/>
        </authorList>
    </citation>
    <scope>NUCLEOTIDE SEQUENCE</scope>
    <source>
        <strain evidence="1">CBS 115574</strain>
    </source>
</reference>
<keyword evidence="1" id="KW-0808">Transferase</keyword>
<name>A0ACD1IE16_9EURO</name>